<reference evidence="1 2" key="1">
    <citation type="submission" date="2014-09" db="EMBL/GenBank/DDBJ databases">
        <authorList>
            <person name="Regsiter A."/>
        </authorList>
    </citation>
    <scope>NUCLEOTIDE SEQUENCE [LARGE SCALE GENOMIC DNA]</scope>
</reference>
<organism evidence="1 2">
    <name type="scientific">Xanthomonas citri pv. citri</name>
    <dbReference type="NCBI Taxonomy" id="611301"/>
    <lineage>
        <taxon>Bacteria</taxon>
        <taxon>Pseudomonadati</taxon>
        <taxon>Pseudomonadota</taxon>
        <taxon>Gammaproteobacteria</taxon>
        <taxon>Lysobacterales</taxon>
        <taxon>Lysobacteraceae</taxon>
        <taxon>Xanthomonas</taxon>
    </lineage>
</organism>
<protein>
    <submittedName>
        <fullName evidence="1">Uncharacterized protein</fullName>
    </submittedName>
</protein>
<name>A0A0U5FM29_XANCI</name>
<keyword evidence="2" id="KW-1185">Reference proteome</keyword>
<dbReference type="EMBL" id="CCXZ01000188">
    <property type="protein sequence ID" value="CEG18926.1"/>
    <property type="molecule type" value="Genomic_DNA"/>
</dbReference>
<proteinExistence type="predicted"/>
<comment type="caution">
    <text evidence="1">The sequence shown here is derived from an EMBL/GenBank/DDBJ whole genome shotgun (WGS) entry which is preliminary data.</text>
</comment>
<gene>
    <name evidence="1" type="ORF">XAC3562_90057</name>
</gene>
<sequence length="99" mass="11093">MVRHIVRDSGSTRVDRLHCKHVDAPGTASGIPSLNRPQAHYGCSGAGTCLQAPRGTFIRRLPSEPQPIIAARPRSTSWQIDRRCRNAHVHDHQRRLQDV</sequence>
<dbReference type="AlphaFoldDB" id="A0A0U5FM29"/>
<evidence type="ECO:0000313" key="1">
    <source>
        <dbReference type="EMBL" id="CEG18926.1"/>
    </source>
</evidence>
<accession>A0A0U5FM29</accession>
<dbReference type="Proteomes" id="UP000052230">
    <property type="component" value="Unassembled WGS sequence"/>
</dbReference>
<evidence type="ECO:0000313" key="2">
    <source>
        <dbReference type="Proteomes" id="UP000052230"/>
    </source>
</evidence>